<dbReference type="InterPro" id="IPR001356">
    <property type="entry name" value="HD"/>
</dbReference>
<dbReference type="InterPro" id="IPR009057">
    <property type="entry name" value="Homeodomain-like_sf"/>
</dbReference>
<dbReference type="EMBL" id="CAJNRG010000009">
    <property type="protein sequence ID" value="CAF1938745.1"/>
    <property type="molecule type" value="Genomic_DNA"/>
</dbReference>
<dbReference type="GO" id="GO:0005634">
    <property type="term" value="C:nucleus"/>
    <property type="evidence" value="ECO:0007669"/>
    <property type="project" value="UniProtKB-SubCell"/>
</dbReference>
<evidence type="ECO:0000313" key="18">
    <source>
        <dbReference type="Proteomes" id="UP000663866"/>
    </source>
</evidence>
<dbReference type="SUPFAM" id="SSF46689">
    <property type="entry name" value="Homeodomain-like"/>
    <property type="match status" value="1"/>
</dbReference>
<evidence type="ECO:0000313" key="16">
    <source>
        <dbReference type="EMBL" id="CAF4181191.1"/>
    </source>
</evidence>
<dbReference type="GO" id="GO:0000981">
    <property type="term" value="F:DNA-binding transcription factor activity, RNA polymerase II-specific"/>
    <property type="evidence" value="ECO:0007669"/>
    <property type="project" value="InterPro"/>
</dbReference>
<evidence type="ECO:0000313" key="17">
    <source>
        <dbReference type="Proteomes" id="UP000663834"/>
    </source>
</evidence>
<dbReference type="Proteomes" id="UP000663887">
    <property type="component" value="Unassembled WGS sequence"/>
</dbReference>
<evidence type="ECO:0000256" key="6">
    <source>
        <dbReference type="RuleBase" id="RU000682"/>
    </source>
</evidence>
<dbReference type="AlphaFoldDB" id="A0A815B411"/>
<evidence type="ECO:0000313" key="13">
    <source>
        <dbReference type="EMBL" id="CAF2146641.1"/>
    </source>
</evidence>
<evidence type="ECO:0000313" key="10">
    <source>
        <dbReference type="EMBL" id="CAF1265349.1"/>
    </source>
</evidence>
<protein>
    <recommendedName>
        <fullName evidence="8">Homeobox domain-containing protein</fullName>
    </recommendedName>
</protein>
<evidence type="ECO:0000256" key="1">
    <source>
        <dbReference type="ARBA" id="ARBA00004123"/>
    </source>
</evidence>
<dbReference type="PRINTS" id="PR00024">
    <property type="entry name" value="HOMEOBOX"/>
</dbReference>
<comment type="caution">
    <text evidence="10">The sequence shown here is derived from an EMBL/GenBank/DDBJ whole genome shotgun (WGS) entry which is preliminary data.</text>
</comment>
<dbReference type="InterPro" id="IPR020479">
    <property type="entry name" value="HD_metazoa"/>
</dbReference>
<keyword evidence="2 5" id="KW-0238">DNA-binding</keyword>
<name>A0A815B411_9BILA</name>
<dbReference type="Proteomes" id="UP000663824">
    <property type="component" value="Unassembled WGS sequence"/>
</dbReference>
<dbReference type="PANTHER" id="PTHR24340">
    <property type="entry name" value="HOMEOBOX PROTEIN NKX"/>
    <property type="match status" value="1"/>
</dbReference>
<sequence length="320" mass="35950">MSTVPMSANDLYQRYSSSWPFSSLNMTSNRHIYHHNEKYRSSTNTRITRFYIDDILADSKTSSTNNLSSRSTKNHKERCRSVSNSDDGGDLLINSQKKKKKKARTTFTGKQIFELEKKFEDKKYLSSTERAEMATLLTVTETQVKIWFQNRRTKWKKTENISNAEAAEHKLSTRKMSSTSSSSLDQNRNQPAQLPVGGSTSSKSSSCSSASSHRSDKRVYSAPSIPPAPLPSPLPLLYFNPFSHLLQSSCSSNHDKSHSPTFDQQFCLDSTSSQSPLPVPENNHCSPSSSSTPVNETNEDHTSDENTIPQCLIKQRSCSR</sequence>
<dbReference type="GO" id="GO:0030154">
    <property type="term" value="P:cell differentiation"/>
    <property type="evidence" value="ECO:0007669"/>
    <property type="project" value="TreeGrafter"/>
</dbReference>
<dbReference type="Gene3D" id="1.10.10.60">
    <property type="entry name" value="Homeodomain-like"/>
    <property type="match status" value="1"/>
</dbReference>
<dbReference type="GO" id="GO:0000978">
    <property type="term" value="F:RNA polymerase II cis-regulatory region sequence-specific DNA binding"/>
    <property type="evidence" value="ECO:0007669"/>
    <property type="project" value="TreeGrafter"/>
</dbReference>
<feature type="region of interest" description="Disordered" evidence="7">
    <location>
        <begin position="265"/>
        <end position="320"/>
    </location>
</feature>
<dbReference type="CDD" id="cd00086">
    <property type="entry name" value="homeodomain"/>
    <property type="match status" value="1"/>
</dbReference>
<feature type="compositionally biased region" description="Polar residues" evidence="7">
    <location>
        <begin position="283"/>
        <end position="296"/>
    </location>
</feature>
<dbReference type="EMBL" id="CAJOBJ010015302">
    <property type="protein sequence ID" value="CAF4181191.1"/>
    <property type="molecule type" value="Genomic_DNA"/>
</dbReference>
<comment type="subcellular location">
    <subcellularLocation>
        <location evidence="1 5 6">Nucleus</location>
    </subcellularLocation>
</comment>
<dbReference type="InterPro" id="IPR050394">
    <property type="entry name" value="Homeobox_NK-like"/>
</dbReference>
<dbReference type="EMBL" id="CAJOBF010000724">
    <property type="protein sequence ID" value="CAF3860175.1"/>
    <property type="molecule type" value="Genomic_DNA"/>
</dbReference>
<dbReference type="Proteomes" id="UP000663866">
    <property type="component" value="Unassembled WGS sequence"/>
</dbReference>
<dbReference type="EMBL" id="CAJNOW010000185">
    <property type="protein sequence ID" value="CAF1265349.1"/>
    <property type="molecule type" value="Genomic_DNA"/>
</dbReference>
<dbReference type="PROSITE" id="PS00027">
    <property type="entry name" value="HOMEOBOX_1"/>
    <property type="match status" value="1"/>
</dbReference>
<feature type="DNA-binding region" description="Homeobox" evidence="5">
    <location>
        <begin position="100"/>
        <end position="159"/>
    </location>
</feature>
<evidence type="ECO:0000313" key="15">
    <source>
        <dbReference type="EMBL" id="CAF3860175.1"/>
    </source>
</evidence>
<dbReference type="Proteomes" id="UP000663834">
    <property type="component" value="Unassembled WGS sequence"/>
</dbReference>
<feature type="region of interest" description="Disordered" evidence="7">
    <location>
        <begin position="61"/>
        <end position="105"/>
    </location>
</feature>
<evidence type="ECO:0000313" key="11">
    <source>
        <dbReference type="EMBL" id="CAF1938745.1"/>
    </source>
</evidence>
<dbReference type="Proteomes" id="UP000681720">
    <property type="component" value="Unassembled WGS sequence"/>
</dbReference>
<evidence type="ECO:0000256" key="2">
    <source>
        <dbReference type="ARBA" id="ARBA00023125"/>
    </source>
</evidence>
<evidence type="ECO:0000256" key="7">
    <source>
        <dbReference type="SAM" id="MobiDB-lite"/>
    </source>
</evidence>
<evidence type="ECO:0000313" key="14">
    <source>
        <dbReference type="EMBL" id="CAF3838747.1"/>
    </source>
</evidence>
<evidence type="ECO:0000256" key="3">
    <source>
        <dbReference type="ARBA" id="ARBA00023155"/>
    </source>
</evidence>
<dbReference type="Proteomes" id="UP000663856">
    <property type="component" value="Unassembled WGS sequence"/>
</dbReference>
<keyword evidence="18" id="KW-1185">Reference proteome</keyword>
<feature type="compositionally biased region" description="Low complexity" evidence="7">
    <location>
        <begin position="61"/>
        <end position="71"/>
    </location>
</feature>
<dbReference type="InterPro" id="IPR017970">
    <property type="entry name" value="Homeobox_CS"/>
</dbReference>
<proteinExistence type="predicted"/>
<dbReference type="Proteomes" id="UP000663842">
    <property type="component" value="Unassembled WGS sequence"/>
</dbReference>
<keyword evidence="3 5" id="KW-0371">Homeobox</keyword>
<reference evidence="10" key="1">
    <citation type="submission" date="2021-02" db="EMBL/GenBank/DDBJ databases">
        <authorList>
            <person name="Nowell W R."/>
        </authorList>
    </citation>
    <scope>NUCLEOTIDE SEQUENCE</scope>
</reference>
<gene>
    <name evidence="9" type="ORF">CJN711_LOCUS2451</name>
    <name evidence="16" type="ORF">GIL414_LOCUS20799</name>
    <name evidence="10" type="ORF">KQP761_LOCUS3020</name>
    <name evidence="12" type="ORF">MBJ925_LOCUS17440</name>
    <name evidence="14" type="ORF">OVN521_LOCUS6120</name>
    <name evidence="15" type="ORF">UXM345_LOCUS8333</name>
    <name evidence="13" type="ORF">WKI299_LOCUS29448</name>
    <name evidence="11" type="ORF">XDN619_LOCUS229</name>
</gene>
<organism evidence="10 17">
    <name type="scientific">Rotaria magnacalcarata</name>
    <dbReference type="NCBI Taxonomy" id="392030"/>
    <lineage>
        <taxon>Eukaryota</taxon>
        <taxon>Metazoa</taxon>
        <taxon>Spiralia</taxon>
        <taxon>Gnathifera</taxon>
        <taxon>Rotifera</taxon>
        <taxon>Eurotatoria</taxon>
        <taxon>Bdelloidea</taxon>
        <taxon>Philodinida</taxon>
        <taxon>Philodinidae</taxon>
        <taxon>Rotaria</taxon>
    </lineage>
</organism>
<dbReference type="SMART" id="SM00389">
    <property type="entry name" value="HOX"/>
    <property type="match status" value="1"/>
</dbReference>
<evidence type="ECO:0000313" key="12">
    <source>
        <dbReference type="EMBL" id="CAF2075183.1"/>
    </source>
</evidence>
<evidence type="ECO:0000313" key="9">
    <source>
        <dbReference type="EMBL" id="CAF1003089.1"/>
    </source>
</evidence>
<feature type="compositionally biased region" description="Polar residues" evidence="7">
    <location>
        <begin position="265"/>
        <end position="276"/>
    </location>
</feature>
<dbReference type="Proteomes" id="UP000663855">
    <property type="component" value="Unassembled WGS sequence"/>
</dbReference>
<evidence type="ECO:0000256" key="4">
    <source>
        <dbReference type="ARBA" id="ARBA00023242"/>
    </source>
</evidence>
<accession>A0A815B411</accession>
<feature type="domain" description="Homeobox" evidence="8">
    <location>
        <begin position="98"/>
        <end position="158"/>
    </location>
</feature>
<dbReference type="PROSITE" id="PS50071">
    <property type="entry name" value="HOMEOBOX_2"/>
    <property type="match status" value="1"/>
</dbReference>
<feature type="region of interest" description="Disordered" evidence="7">
    <location>
        <begin position="159"/>
        <end position="224"/>
    </location>
</feature>
<dbReference type="Pfam" id="PF00046">
    <property type="entry name" value="Homeodomain"/>
    <property type="match status" value="1"/>
</dbReference>
<evidence type="ECO:0000259" key="8">
    <source>
        <dbReference type="PROSITE" id="PS50071"/>
    </source>
</evidence>
<dbReference type="PANTHER" id="PTHR24340:SF70">
    <property type="entry name" value="NK7.1, ISOFORM A"/>
    <property type="match status" value="1"/>
</dbReference>
<evidence type="ECO:0000256" key="5">
    <source>
        <dbReference type="PROSITE-ProRule" id="PRU00108"/>
    </source>
</evidence>
<dbReference type="EMBL" id="CAJNRE010008702">
    <property type="protein sequence ID" value="CAF2075183.1"/>
    <property type="molecule type" value="Genomic_DNA"/>
</dbReference>
<dbReference type="EMBL" id="CAJNOV010000149">
    <property type="protein sequence ID" value="CAF1003089.1"/>
    <property type="molecule type" value="Genomic_DNA"/>
</dbReference>
<feature type="compositionally biased region" description="Low complexity" evidence="7">
    <location>
        <begin position="199"/>
        <end position="212"/>
    </location>
</feature>
<dbReference type="OrthoDB" id="6159439at2759"/>
<dbReference type="EMBL" id="CAJNRF010013190">
    <property type="protein sequence ID" value="CAF2146641.1"/>
    <property type="molecule type" value="Genomic_DNA"/>
</dbReference>
<keyword evidence="4 5" id="KW-0539">Nucleus</keyword>
<dbReference type="EMBL" id="CAJOBG010000632">
    <property type="protein sequence ID" value="CAF3838747.1"/>
    <property type="molecule type" value="Genomic_DNA"/>
</dbReference>